<dbReference type="Gene3D" id="3.50.30.30">
    <property type="match status" value="1"/>
</dbReference>
<dbReference type="PANTHER" id="PTHR12147:SF26">
    <property type="entry name" value="PEPTIDASE M28 DOMAIN-CONTAINING PROTEIN"/>
    <property type="match status" value="1"/>
</dbReference>
<evidence type="ECO:0000259" key="2">
    <source>
        <dbReference type="Pfam" id="PF04389"/>
    </source>
</evidence>
<dbReference type="SUPFAM" id="SSF53187">
    <property type="entry name" value="Zn-dependent exopeptidases"/>
    <property type="match status" value="1"/>
</dbReference>
<keyword evidence="4" id="KW-1185">Reference proteome</keyword>
<dbReference type="Gene3D" id="3.40.630.10">
    <property type="entry name" value="Zn peptidases"/>
    <property type="match status" value="1"/>
</dbReference>
<feature type="domain" description="Peptidase M28" evidence="2">
    <location>
        <begin position="292"/>
        <end position="506"/>
    </location>
</feature>
<dbReference type="InterPro" id="IPR007484">
    <property type="entry name" value="Peptidase_M28"/>
</dbReference>
<comment type="caution">
    <text evidence="3">The sequence shown here is derived from an EMBL/GenBank/DDBJ whole genome shotgun (WGS) entry which is preliminary data.</text>
</comment>
<name>A0ABV7ME13_9PROT</name>
<evidence type="ECO:0000313" key="4">
    <source>
        <dbReference type="Proteomes" id="UP001595607"/>
    </source>
</evidence>
<keyword evidence="1" id="KW-0732">Signal</keyword>
<dbReference type="PANTHER" id="PTHR12147">
    <property type="entry name" value="METALLOPEPTIDASE M28 FAMILY MEMBER"/>
    <property type="match status" value="1"/>
</dbReference>
<gene>
    <name evidence="3" type="ORF">ACFONP_12855</name>
</gene>
<sequence>MTNLSFPRAAAALLLSASIAACATVNPYGEDLSTRLQNHVTVLASDEFEGRDTGEPGFDKAAEYVSTFYAASDIDPAAPGYRQPVPLHRVNPSSIEGELTIVSKGSEIDLIEGETVAFYPPSDGMGEEYSAAASGGIVFVGDGIVAPELGLNAYEGVDVEGKIVMMFQGAPQIDDNPSSVHLRRFDTKRMEAEKRGAVGILYLDATDRAIARFARFTNSDSPGQITLGAGFDTPMPVALLGLEAAAKLIEDAGYDFDSVVEKVKAGEAESFELDATAMLQTSASSEPVNAYNVVGVIPGTDPDLRDEAVVLTAHLDHVGMCPDDDPETDDIYNGALDNATGTAIIMEAAARIAKEGGNARTVIVAALTGEEKGLLGAAHLARNVEELGYTPVANVNIDMPVLVYPLDSIIAFGMEYSSLEQPFKAAADEVDLFASPDPVPQMSLFVRSDHYRFVQQGIPSLFLFSGMEGENLQNFQTFMSTHYHKPSDDLNLPINWQDAAKFSDLTFGLVTRIANDPVRPTWNEGVVFAPDEPQG</sequence>
<dbReference type="SUPFAM" id="SSF52025">
    <property type="entry name" value="PA domain"/>
    <property type="match status" value="1"/>
</dbReference>
<organism evidence="3 4">
    <name type="scientific">Parvularcula lutaonensis</name>
    <dbReference type="NCBI Taxonomy" id="491923"/>
    <lineage>
        <taxon>Bacteria</taxon>
        <taxon>Pseudomonadati</taxon>
        <taxon>Pseudomonadota</taxon>
        <taxon>Alphaproteobacteria</taxon>
        <taxon>Parvularculales</taxon>
        <taxon>Parvularculaceae</taxon>
        <taxon>Parvularcula</taxon>
    </lineage>
</organism>
<dbReference type="EMBL" id="JBHRVA010000003">
    <property type="protein sequence ID" value="MFC3303618.1"/>
    <property type="molecule type" value="Genomic_DNA"/>
</dbReference>
<dbReference type="Pfam" id="PF04389">
    <property type="entry name" value="Peptidase_M28"/>
    <property type="match status" value="1"/>
</dbReference>
<feature type="signal peptide" evidence="1">
    <location>
        <begin position="1"/>
        <end position="23"/>
    </location>
</feature>
<accession>A0ABV7ME13</accession>
<dbReference type="InterPro" id="IPR046450">
    <property type="entry name" value="PA_dom_sf"/>
</dbReference>
<reference evidence="4" key="1">
    <citation type="journal article" date="2019" name="Int. J. Syst. Evol. Microbiol.">
        <title>The Global Catalogue of Microorganisms (GCM) 10K type strain sequencing project: providing services to taxonomists for standard genome sequencing and annotation.</title>
        <authorList>
            <consortium name="The Broad Institute Genomics Platform"/>
            <consortium name="The Broad Institute Genome Sequencing Center for Infectious Disease"/>
            <person name="Wu L."/>
            <person name="Ma J."/>
        </authorList>
    </citation>
    <scope>NUCLEOTIDE SEQUENCE [LARGE SCALE GENOMIC DNA]</scope>
    <source>
        <strain evidence="4">KCTC 22245</strain>
    </source>
</reference>
<evidence type="ECO:0000313" key="3">
    <source>
        <dbReference type="EMBL" id="MFC3303618.1"/>
    </source>
</evidence>
<protein>
    <submittedName>
        <fullName evidence="3">M28 family peptidase</fullName>
    </submittedName>
</protein>
<feature type="chain" id="PRO_5045101623" evidence="1">
    <location>
        <begin position="24"/>
        <end position="535"/>
    </location>
</feature>
<proteinExistence type="predicted"/>
<dbReference type="RefSeq" id="WP_189576335.1">
    <property type="nucleotide sequence ID" value="NZ_BMXU01000002.1"/>
</dbReference>
<evidence type="ECO:0000256" key="1">
    <source>
        <dbReference type="SAM" id="SignalP"/>
    </source>
</evidence>
<dbReference type="InterPro" id="IPR045175">
    <property type="entry name" value="M28_fam"/>
</dbReference>
<dbReference type="Proteomes" id="UP001595607">
    <property type="component" value="Unassembled WGS sequence"/>
</dbReference>